<name>A0ABQ0F3H8_APOSI</name>
<proteinExistence type="predicted"/>
<reference evidence="1 2" key="1">
    <citation type="submission" date="2024-08" db="EMBL/GenBank/DDBJ databases">
        <title>The draft genome of Apodemus speciosus.</title>
        <authorList>
            <person name="Nabeshima K."/>
            <person name="Suzuki S."/>
            <person name="Onuma M."/>
        </authorList>
    </citation>
    <scope>NUCLEOTIDE SEQUENCE [LARGE SCALE GENOMIC DNA]</scope>
    <source>
        <strain evidence="1">IB14-021</strain>
    </source>
</reference>
<organism evidence="1 2">
    <name type="scientific">Apodemus speciosus</name>
    <name type="common">Large Japanese field mouse</name>
    <dbReference type="NCBI Taxonomy" id="105296"/>
    <lineage>
        <taxon>Eukaryota</taxon>
        <taxon>Metazoa</taxon>
        <taxon>Chordata</taxon>
        <taxon>Craniata</taxon>
        <taxon>Vertebrata</taxon>
        <taxon>Euteleostomi</taxon>
        <taxon>Mammalia</taxon>
        <taxon>Eutheria</taxon>
        <taxon>Euarchontoglires</taxon>
        <taxon>Glires</taxon>
        <taxon>Rodentia</taxon>
        <taxon>Myomorpha</taxon>
        <taxon>Muroidea</taxon>
        <taxon>Muridae</taxon>
        <taxon>Murinae</taxon>
        <taxon>Apodemus</taxon>
    </lineage>
</organism>
<evidence type="ECO:0000313" key="1">
    <source>
        <dbReference type="EMBL" id="GAB1293829.1"/>
    </source>
</evidence>
<dbReference type="Pfam" id="PF15368">
    <property type="entry name" value="BioT2"/>
    <property type="match status" value="1"/>
</dbReference>
<dbReference type="EMBL" id="BAAFST010000008">
    <property type="protein sequence ID" value="GAB1293829.1"/>
    <property type="molecule type" value="Genomic_DNA"/>
</dbReference>
<sequence>MKRAKNPSTVSMKLTSVPELPYKKGLLNSSPKPIEKHNAKLKHDKNEPMVLRSPPTGESIVRFALPIPLSKTKDIISNDEMVRRITTNLKMVVSTLENTYGALNEDKEKGAVKPEAEGLSFHNNKIKKNEKACYFYRVGVENQFSLPRCSSAVEYYQVVVGDDVKSFLLCCSEFTSQLEEAVKEERGVLESLYKWFQQQVNQMEEMSKDQSNLERELQSDGKTASLNIVQIAKLARKFEDIKGRLKERKAAMQAKQDQVFLITRDKELLFASLKHYGIIEQQIEDRVSLCSPGCPGAHSVDQAGLELRNPPASASQVLGLKTCATTARLFLNSSSD</sequence>
<comment type="caution">
    <text evidence="1">The sequence shown here is derived from an EMBL/GenBank/DDBJ whole genome shotgun (WGS) entry which is preliminary data.</text>
</comment>
<dbReference type="InterPro" id="IPR029272">
    <property type="entry name" value="CCDC7"/>
</dbReference>
<dbReference type="PANTHER" id="PTHR22035:SF5">
    <property type="entry name" value="COILED-COIL DOMAIN-CONTAINING PROTEIN 7"/>
    <property type="match status" value="1"/>
</dbReference>
<evidence type="ECO:0000313" key="2">
    <source>
        <dbReference type="Proteomes" id="UP001623349"/>
    </source>
</evidence>
<protein>
    <submittedName>
        <fullName evidence="1">Coiled-coil domain-containing 7A</fullName>
    </submittedName>
</protein>
<keyword evidence="2" id="KW-1185">Reference proteome</keyword>
<dbReference type="PANTHER" id="PTHR22035">
    <property type="entry name" value="COILED-COIL DOMAIN-CONTAINING PROTEIN 7"/>
    <property type="match status" value="1"/>
</dbReference>
<dbReference type="Proteomes" id="UP001623349">
    <property type="component" value="Unassembled WGS sequence"/>
</dbReference>
<gene>
    <name evidence="1" type="ORF">APTSU1_000906100</name>
</gene>
<accession>A0ABQ0F3H8</accession>